<sequence>MPKQPKVKTKAKAAPTALRPKPIPLYQATSGGSLSSGSELTPVSSSNEGTPVNVTPLAHVDSSNKRATTRPTKKKSKNAADQQREQGSPAKPIKVEVASDAGSKPQPKARASTERGTRTSERISNKAKVEPGLKQPIQMLSGTERKLVEKQCDIPAVQTPKAVEQEVGAPPKQSNSTEPSMASPTPVDIVRPSSPEWDDNLIKHLSKPNTKRAREADEPIIASQASSSSSTMPSQIEHKAAKKPKIVIEEDEEDDSAEEDPACENVDDANTNDASKNEKANEDQQNESEQSEDESEISETEEPMQEDPFSKMHPVVRHIFQKKLQDGVLRSFYLELAQRSWITSYVTTLFHLGNNILRVLMRMRAGKLLPYAARLAREPESAHVVPAKYRKILPHLNQAEQTAVLRMMAFERHDQYLNICRSSPFVVRAGRNLESVVISAAPALNLPAIFVSLGLAQGSELLHGSGDENRLSRKLYVQLLAQEFQYVSSFICTVMRDDIVHCPIYGAALHLQSKKQDFAGATFGSTPSKEGMVSFADNHKDKKGKKKSKDNAENVPPDLPYLLYNHGVPVYDGRPDTATGNKGFRPSSKAWKKLSSMNRYFDEIPDRSIVIAGFTMSGPWKLKGNPAHATAHFNLMFAILLTNPLPEQSGGSNAAAEAGSGEE</sequence>
<name>A0AAW0C8E5_9AGAR</name>
<feature type="compositionally biased region" description="Polar residues" evidence="1">
    <location>
        <begin position="39"/>
        <end position="53"/>
    </location>
</feature>
<feature type="region of interest" description="Disordered" evidence="1">
    <location>
        <begin position="530"/>
        <end position="555"/>
    </location>
</feature>
<dbReference type="EMBL" id="JAYKXP010000059">
    <property type="protein sequence ID" value="KAK7033950.1"/>
    <property type="molecule type" value="Genomic_DNA"/>
</dbReference>
<feature type="compositionally biased region" description="Acidic residues" evidence="1">
    <location>
        <begin position="249"/>
        <end position="267"/>
    </location>
</feature>
<gene>
    <name evidence="2" type="ORF">VNI00_012577</name>
</gene>
<feature type="region of interest" description="Disordered" evidence="1">
    <location>
        <begin position="1"/>
        <end position="138"/>
    </location>
</feature>
<proteinExistence type="predicted"/>
<feature type="compositionally biased region" description="Basic residues" evidence="1">
    <location>
        <begin position="1"/>
        <end position="11"/>
    </location>
</feature>
<feature type="compositionally biased region" description="Basic residues" evidence="1">
    <location>
        <begin position="67"/>
        <end position="77"/>
    </location>
</feature>
<evidence type="ECO:0000256" key="1">
    <source>
        <dbReference type="SAM" id="MobiDB-lite"/>
    </source>
</evidence>
<feature type="compositionally biased region" description="Basic and acidic residues" evidence="1">
    <location>
        <begin position="111"/>
        <end position="131"/>
    </location>
</feature>
<feature type="region of interest" description="Disordered" evidence="1">
    <location>
        <begin position="158"/>
        <end position="308"/>
    </location>
</feature>
<protein>
    <submittedName>
        <fullName evidence="2">Uncharacterized protein</fullName>
    </submittedName>
</protein>
<feature type="compositionally biased region" description="Polar residues" evidence="1">
    <location>
        <begin position="172"/>
        <end position="183"/>
    </location>
</feature>
<comment type="caution">
    <text evidence="2">The sequence shown here is derived from an EMBL/GenBank/DDBJ whole genome shotgun (WGS) entry which is preliminary data.</text>
</comment>
<organism evidence="2 3">
    <name type="scientific">Paramarasmius palmivorus</name>
    <dbReference type="NCBI Taxonomy" id="297713"/>
    <lineage>
        <taxon>Eukaryota</taxon>
        <taxon>Fungi</taxon>
        <taxon>Dikarya</taxon>
        <taxon>Basidiomycota</taxon>
        <taxon>Agaricomycotina</taxon>
        <taxon>Agaricomycetes</taxon>
        <taxon>Agaricomycetidae</taxon>
        <taxon>Agaricales</taxon>
        <taxon>Marasmiineae</taxon>
        <taxon>Marasmiaceae</taxon>
        <taxon>Paramarasmius</taxon>
    </lineage>
</organism>
<feature type="compositionally biased region" description="Low complexity" evidence="1">
    <location>
        <begin position="219"/>
        <end position="235"/>
    </location>
</feature>
<dbReference type="Proteomes" id="UP001383192">
    <property type="component" value="Unassembled WGS sequence"/>
</dbReference>
<accession>A0AAW0C8E5</accession>
<reference evidence="2 3" key="1">
    <citation type="submission" date="2024-01" db="EMBL/GenBank/DDBJ databases">
        <title>A draft genome for a cacao thread blight-causing isolate of Paramarasmius palmivorus.</title>
        <authorList>
            <person name="Baruah I.K."/>
            <person name="Bukari Y."/>
            <person name="Amoako-Attah I."/>
            <person name="Meinhardt L.W."/>
            <person name="Bailey B.A."/>
            <person name="Cohen S.P."/>
        </authorList>
    </citation>
    <scope>NUCLEOTIDE SEQUENCE [LARGE SCALE GENOMIC DNA]</scope>
    <source>
        <strain evidence="2 3">GH-12</strain>
    </source>
</reference>
<evidence type="ECO:0000313" key="3">
    <source>
        <dbReference type="Proteomes" id="UP001383192"/>
    </source>
</evidence>
<dbReference type="AlphaFoldDB" id="A0AAW0C8E5"/>
<keyword evidence="3" id="KW-1185">Reference proteome</keyword>
<evidence type="ECO:0000313" key="2">
    <source>
        <dbReference type="EMBL" id="KAK7033950.1"/>
    </source>
</evidence>
<feature type="compositionally biased region" description="Acidic residues" evidence="1">
    <location>
        <begin position="284"/>
        <end position="305"/>
    </location>
</feature>